<accession>A0A383WKJ1</accession>
<dbReference type="PANTHER" id="PTHR18640:SF14">
    <property type="entry name" value="SODIUM BILE ACID SYMPORTER FAMILY"/>
    <property type="match status" value="1"/>
</dbReference>
<dbReference type="AlphaFoldDB" id="A0A383WKJ1"/>
<evidence type="ECO:0000256" key="1">
    <source>
        <dbReference type="SAM" id="Phobius"/>
    </source>
</evidence>
<feature type="transmembrane region" description="Helical" evidence="1">
    <location>
        <begin position="112"/>
        <end position="133"/>
    </location>
</feature>
<keyword evidence="3" id="KW-1185">Reference proteome</keyword>
<protein>
    <submittedName>
        <fullName evidence="2">Uncharacterized protein</fullName>
    </submittedName>
</protein>
<keyword evidence="1" id="KW-0472">Membrane</keyword>
<dbReference type="EMBL" id="FNXT01001299">
    <property type="protein sequence ID" value="SZX77980.1"/>
    <property type="molecule type" value="Genomic_DNA"/>
</dbReference>
<dbReference type="Pfam" id="PF13593">
    <property type="entry name" value="SBF_like"/>
    <property type="match status" value="1"/>
</dbReference>
<dbReference type="InterPro" id="IPR038770">
    <property type="entry name" value="Na+/solute_symporter_sf"/>
</dbReference>
<keyword evidence="1" id="KW-0812">Transmembrane</keyword>
<keyword evidence="1" id="KW-1133">Transmembrane helix</keyword>
<dbReference type="PANTHER" id="PTHR18640">
    <property type="entry name" value="SOLUTE CARRIER FAMILY 10 MEMBER 7"/>
    <property type="match status" value="1"/>
</dbReference>
<feature type="transmembrane region" description="Helical" evidence="1">
    <location>
        <begin position="18"/>
        <end position="35"/>
    </location>
</feature>
<organism evidence="2 3">
    <name type="scientific">Tetradesmus obliquus</name>
    <name type="common">Green alga</name>
    <name type="synonym">Acutodesmus obliquus</name>
    <dbReference type="NCBI Taxonomy" id="3088"/>
    <lineage>
        <taxon>Eukaryota</taxon>
        <taxon>Viridiplantae</taxon>
        <taxon>Chlorophyta</taxon>
        <taxon>core chlorophytes</taxon>
        <taxon>Chlorophyceae</taxon>
        <taxon>CS clade</taxon>
        <taxon>Sphaeropleales</taxon>
        <taxon>Scenedesmaceae</taxon>
        <taxon>Tetradesmus</taxon>
    </lineage>
</organism>
<reference evidence="2 3" key="1">
    <citation type="submission" date="2016-10" db="EMBL/GenBank/DDBJ databases">
        <authorList>
            <person name="Cai Z."/>
        </authorList>
    </citation>
    <scope>NUCLEOTIDE SEQUENCE [LARGE SCALE GENOMIC DNA]</scope>
</reference>
<feature type="transmembrane region" description="Helical" evidence="1">
    <location>
        <begin position="140"/>
        <end position="162"/>
    </location>
</feature>
<evidence type="ECO:0000313" key="3">
    <source>
        <dbReference type="Proteomes" id="UP000256970"/>
    </source>
</evidence>
<feature type="transmembrane region" description="Helical" evidence="1">
    <location>
        <begin position="247"/>
        <end position="267"/>
    </location>
</feature>
<dbReference type="Proteomes" id="UP000256970">
    <property type="component" value="Unassembled WGS sequence"/>
</dbReference>
<feature type="transmembrane region" description="Helical" evidence="1">
    <location>
        <begin position="41"/>
        <end position="67"/>
    </location>
</feature>
<feature type="transmembrane region" description="Helical" evidence="1">
    <location>
        <begin position="79"/>
        <end position="100"/>
    </location>
</feature>
<gene>
    <name evidence="2" type="ORF">BQ4739_LOCUS18311</name>
</gene>
<dbReference type="GO" id="GO:0009941">
    <property type="term" value="C:chloroplast envelope"/>
    <property type="evidence" value="ECO:0007669"/>
    <property type="project" value="TreeGrafter"/>
</dbReference>
<evidence type="ECO:0000313" key="2">
    <source>
        <dbReference type="EMBL" id="SZX77980.1"/>
    </source>
</evidence>
<dbReference type="Gene3D" id="1.20.1530.20">
    <property type="match status" value="1"/>
</dbReference>
<proteinExistence type="predicted"/>
<dbReference type="InterPro" id="IPR016833">
    <property type="entry name" value="Put_Na-Bile_cotransptr"/>
</dbReference>
<sequence length="380" mass="40173">MAQDSLSANIKAFVLRQYLPLAFLVAFILAMAWPLPGQAVLAPAVMGVHIVTFVNICTVFFISGLTLRTQELRQAFSRTAATGTVFGMLSIIGITPLLGFAVRLLPLAPPEYVAGLTIFTLVPTTLGVGVSLAQSAKGNVGLAIFLTVASNVVGVIFVPLWLKVMLAAGTSGVASLNINIADIFVKLLLSNLVPTVLGKLLRDTCKPVGAWVGRNRVLLSLVNNSSLAFIIWQTLSSAREYIVNSSFGTMLLVFVSALLIHVIYLVFNAVVVKLLRVPVPEAISTIIMASQKSAPVAVTAIAYITTDPVAQGLLAVPAVTGQLLQIFIGQPLAHFMEGKAVAWQQAQTKLQLPVVAPGDELVVDAGVQGEAQLKDSSVPQ</sequence>
<name>A0A383WKJ1_TETOB</name>